<evidence type="ECO:0000313" key="1">
    <source>
        <dbReference type="EMBL" id="KAL2481945.1"/>
    </source>
</evidence>
<proteinExistence type="predicted"/>
<organism evidence="1 2">
    <name type="scientific">Abeliophyllum distichum</name>
    <dbReference type="NCBI Taxonomy" id="126358"/>
    <lineage>
        <taxon>Eukaryota</taxon>
        <taxon>Viridiplantae</taxon>
        <taxon>Streptophyta</taxon>
        <taxon>Embryophyta</taxon>
        <taxon>Tracheophyta</taxon>
        <taxon>Spermatophyta</taxon>
        <taxon>Magnoliopsida</taxon>
        <taxon>eudicotyledons</taxon>
        <taxon>Gunneridae</taxon>
        <taxon>Pentapetalae</taxon>
        <taxon>asterids</taxon>
        <taxon>lamiids</taxon>
        <taxon>Lamiales</taxon>
        <taxon>Oleaceae</taxon>
        <taxon>Forsythieae</taxon>
        <taxon>Abeliophyllum</taxon>
    </lineage>
</organism>
<evidence type="ECO:0000313" key="2">
    <source>
        <dbReference type="Proteomes" id="UP001604336"/>
    </source>
</evidence>
<evidence type="ECO:0008006" key="3">
    <source>
        <dbReference type="Google" id="ProtNLM"/>
    </source>
</evidence>
<dbReference type="Proteomes" id="UP001604336">
    <property type="component" value="Unassembled WGS sequence"/>
</dbReference>
<protein>
    <recommendedName>
        <fullName evidence="3">Retrotransposon Copia-like N-terminal domain-containing protein</fullName>
    </recommendedName>
</protein>
<dbReference type="EMBL" id="JBFOLK010000010">
    <property type="protein sequence ID" value="KAL2481945.1"/>
    <property type="molecule type" value="Genomic_DNA"/>
</dbReference>
<gene>
    <name evidence="1" type="ORF">Adt_34911</name>
</gene>
<reference evidence="2" key="1">
    <citation type="submission" date="2024-07" db="EMBL/GenBank/DDBJ databases">
        <title>Two chromosome-level genome assemblies of Korean endemic species Abeliophyllum distichum and Forsythia ovata (Oleaceae).</title>
        <authorList>
            <person name="Jang H."/>
        </authorList>
    </citation>
    <scope>NUCLEOTIDE SEQUENCE [LARGE SCALE GENOMIC DNA]</scope>
</reference>
<sequence>MANVNSDGSNTAMQQAQVNSVIPPLLGGNQLPLFGVSLTQTPPVKLDRNNFLLWKNMIMPIIKGYNLEGFLSGKTECPLEFIATQTTGATRETVEMIHNSDYRKWLSID</sequence>
<name>A0ABD1R0G2_9LAMI</name>
<accession>A0ABD1R0G2</accession>
<dbReference type="AlphaFoldDB" id="A0ABD1R0G2"/>
<keyword evidence="2" id="KW-1185">Reference proteome</keyword>
<comment type="caution">
    <text evidence="1">The sequence shown here is derived from an EMBL/GenBank/DDBJ whole genome shotgun (WGS) entry which is preliminary data.</text>
</comment>